<evidence type="ECO:0000256" key="1">
    <source>
        <dbReference type="ARBA" id="ARBA00023015"/>
    </source>
</evidence>
<dbReference type="EMBL" id="CP048630">
    <property type="protein sequence ID" value="QIB34424.1"/>
    <property type="molecule type" value="Genomic_DNA"/>
</dbReference>
<gene>
    <name evidence="6" type="ORF">G3A50_12415</name>
</gene>
<keyword evidence="3" id="KW-0804">Transcription</keyword>
<sequence>MNAPLRRGRDGTATRVRIETEALRLFAEKGVDGTSVRDIAQGVGVSEGALYRHFHSKEELARELFLSRYAALAAEICAIDATEGELDAKLTDVVTLACGLFDAEPALFAYLLIHQHDHLRHVPEAPEANVVAAVERMLRRAGVAPARAPLASAMALGCVVQPAVFALYGRIEGPLRARADVIARAVMGVIGSMRGG</sequence>
<accession>A0A6P1YRT2</accession>
<organism evidence="6 7">
    <name type="scientific">Ancylobacter pratisalsi</name>
    <dbReference type="NCBI Taxonomy" id="1745854"/>
    <lineage>
        <taxon>Bacteria</taxon>
        <taxon>Pseudomonadati</taxon>
        <taxon>Pseudomonadota</taxon>
        <taxon>Alphaproteobacteria</taxon>
        <taxon>Hyphomicrobiales</taxon>
        <taxon>Xanthobacteraceae</taxon>
        <taxon>Ancylobacter</taxon>
    </lineage>
</organism>
<dbReference type="Proteomes" id="UP000464751">
    <property type="component" value="Chromosome"/>
</dbReference>
<feature type="domain" description="HTH tetR-type" evidence="5">
    <location>
        <begin position="12"/>
        <end position="72"/>
    </location>
</feature>
<dbReference type="PANTHER" id="PTHR30055">
    <property type="entry name" value="HTH-TYPE TRANSCRIPTIONAL REGULATOR RUTR"/>
    <property type="match status" value="1"/>
</dbReference>
<dbReference type="Gene3D" id="1.10.357.10">
    <property type="entry name" value="Tetracycline Repressor, domain 2"/>
    <property type="match status" value="1"/>
</dbReference>
<dbReference type="InterPro" id="IPR009057">
    <property type="entry name" value="Homeodomain-like_sf"/>
</dbReference>
<evidence type="ECO:0000256" key="4">
    <source>
        <dbReference type="PROSITE-ProRule" id="PRU00335"/>
    </source>
</evidence>
<dbReference type="InterPro" id="IPR050109">
    <property type="entry name" value="HTH-type_TetR-like_transc_reg"/>
</dbReference>
<protein>
    <submittedName>
        <fullName evidence="6">TetR/AcrR family transcriptional regulator</fullName>
    </submittedName>
</protein>
<dbReference type="SUPFAM" id="SSF46689">
    <property type="entry name" value="Homeodomain-like"/>
    <property type="match status" value="1"/>
</dbReference>
<evidence type="ECO:0000259" key="5">
    <source>
        <dbReference type="PROSITE" id="PS50977"/>
    </source>
</evidence>
<feature type="DNA-binding region" description="H-T-H motif" evidence="4">
    <location>
        <begin position="35"/>
        <end position="54"/>
    </location>
</feature>
<proteinExistence type="predicted"/>
<dbReference type="InterPro" id="IPR023772">
    <property type="entry name" value="DNA-bd_HTH_TetR-type_CS"/>
</dbReference>
<keyword evidence="2 4" id="KW-0238">DNA-binding</keyword>
<evidence type="ECO:0000256" key="3">
    <source>
        <dbReference type="ARBA" id="ARBA00023163"/>
    </source>
</evidence>
<dbReference type="RefSeq" id="WP_163075567.1">
    <property type="nucleotide sequence ID" value="NZ_CP048630.1"/>
</dbReference>
<dbReference type="PRINTS" id="PR00455">
    <property type="entry name" value="HTHTETR"/>
</dbReference>
<evidence type="ECO:0000313" key="7">
    <source>
        <dbReference type="Proteomes" id="UP000464751"/>
    </source>
</evidence>
<dbReference type="PANTHER" id="PTHR30055:SF234">
    <property type="entry name" value="HTH-TYPE TRANSCRIPTIONAL REGULATOR BETI"/>
    <property type="match status" value="1"/>
</dbReference>
<keyword evidence="7" id="KW-1185">Reference proteome</keyword>
<keyword evidence="1" id="KW-0805">Transcription regulation</keyword>
<evidence type="ECO:0000313" key="6">
    <source>
        <dbReference type="EMBL" id="QIB34424.1"/>
    </source>
</evidence>
<dbReference type="PROSITE" id="PS01081">
    <property type="entry name" value="HTH_TETR_1"/>
    <property type="match status" value="1"/>
</dbReference>
<dbReference type="PROSITE" id="PS50977">
    <property type="entry name" value="HTH_TETR_2"/>
    <property type="match status" value="1"/>
</dbReference>
<reference evidence="6 7" key="1">
    <citation type="submission" date="2020-02" db="EMBL/GenBank/DDBJ databases">
        <authorList>
            <person name="Li G."/>
        </authorList>
    </citation>
    <scope>NUCLEOTIDE SEQUENCE [LARGE SCALE GENOMIC DNA]</scope>
    <source>
        <strain evidence="6 7">DSM 102029</strain>
    </source>
</reference>
<dbReference type="InterPro" id="IPR001647">
    <property type="entry name" value="HTH_TetR"/>
</dbReference>
<evidence type="ECO:0000256" key="2">
    <source>
        <dbReference type="ARBA" id="ARBA00023125"/>
    </source>
</evidence>
<dbReference type="GO" id="GO:0003700">
    <property type="term" value="F:DNA-binding transcription factor activity"/>
    <property type="evidence" value="ECO:0007669"/>
    <property type="project" value="TreeGrafter"/>
</dbReference>
<name>A0A6P1YRT2_9HYPH</name>
<dbReference type="AlphaFoldDB" id="A0A6P1YRT2"/>
<dbReference type="Pfam" id="PF00440">
    <property type="entry name" value="TetR_N"/>
    <property type="match status" value="1"/>
</dbReference>
<dbReference type="KEGG" id="apra:G3A50_12415"/>
<dbReference type="GO" id="GO:0000976">
    <property type="term" value="F:transcription cis-regulatory region binding"/>
    <property type="evidence" value="ECO:0007669"/>
    <property type="project" value="TreeGrafter"/>
</dbReference>